<protein>
    <submittedName>
        <fullName evidence="2">Ribosomal protein S18 acetylase RimI</fullName>
    </submittedName>
</protein>
<dbReference type="EMBL" id="FORQ01000002">
    <property type="protein sequence ID" value="SFI94195.1"/>
    <property type="molecule type" value="Genomic_DNA"/>
</dbReference>
<accession>A0A1I3MBT4</accession>
<keyword evidence="2" id="KW-0689">Ribosomal protein</keyword>
<feature type="domain" description="N-acetyltransferase" evidence="1">
    <location>
        <begin position="4"/>
        <end position="151"/>
    </location>
</feature>
<evidence type="ECO:0000259" key="1">
    <source>
        <dbReference type="PROSITE" id="PS51186"/>
    </source>
</evidence>
<dbReference type="RefSeq" id="WP_089819887.1">
    <property type="nucleotide sequence ID" value="NZ_FORQ01000002.1"/>
</dbReference>
<organism evidence="2 3">
    <name type="scientific">Kaistella treverensis</name>
    <dbReference type="NCBI Taxonomy" id="631455"/>
    <lineage>
        <taxon>Bacteria</taxon>
        <taxon>Pseudomonadati</taxon>
        <taxon>Bacteroidota</taxon>
        <taxon>Flavobacteriia</taxon>
        <taxon>Flavobacteriales</taxon>
        <taxon>Weeksellaceae</taxon>
        <taxon>Chryseobacterium group</taxon>
        <taxon>Kaistella</taxon>
    </lineage>
</organism>
<dbReference type="InterPro" id="IPR000182">
    <property type="entry name" value="GNAT_dom"/>
</dbReference>
<evidence type="ECO:0000313" key="2">
    <source>
        <dbReference type="EMBL" id="SFI94195.1"/>
    </source>
</evidence>
<name>A0A1I3MBT4_9FLAO</name>
<dbReference type="GO" id="GO:0016747">
    <property type="term" value="F:acyltransferase activity, transferring groups other than amino-acyl groups"/>
    <property type="evidence" value="ECO:0007669"/>
    <property type="project" value="InterPro"/>
</dbReference>
<keyword evidence="3" id="KW-1185">Reference proteome</keyword>
<dbReference type="SUPFAM" id="SSF55729">
    <property type="entry name" value="Acyl-CoA N-acyltransferases (Nat)"/>
    <property type="match status" value="1"/>
</dbReference>
<proteinExistence type="predicted"/>
<dbReference type="Gene3D" id="3.40.630.30">
    <property type="match status" value="1"/>
</dbReference>
<dbReference type="GO" id="GO:0005840">
    <property type="term" value="C:ribosome"/>
    <property type="evidence" value="ECO:0007669"/>
    <property type="project" value="UniProtKB-KW"/>
</dbReference>
<reference evidence="3" key="1">
    <citation type="submission" date="2016-10" db="EMBL/GenBank/DDBJ databases">
        <authorList>
            <person name="Varghese N."/>
            <person name="Submissions S."/>
        </authorList>
    </citation>
    <scope>NUCLEOTIDE SEQUENCE [LARGE SCALE GENOMIC DNA]</scope>
    <source>
        <strain evidence="3">DSM 22251</strain>
    </source>
</reference>
<keyword evidence="2" id="KW-0687">Ribonucleoprotein</keyword>
<dbReference type="Proteomes" id="UP000242560">
    <property type="component" value="Unassembled WGS sequence"/>
</dbReference>
<dbReference type="AlphaFoldDB" id="A0A1I3MBT4"/>
<evidence type="ECO:0000313" key="3">
    <source>
        <dbReference type="Proteomes" id="UP000242560"/>
    </source>
</evidence>
<dbReference type="InterPro" id="IPR016181">
    <property type="entry name" value="Acyl_CoA_acyltransferase"/>
</dbReference>
<gene>
    <name evidence="2" type="ORF">SAMN05421638_1641</name>
</gene>
<dbReference type="PROSITE" id="PS51186">
    <property type="entry name" value="GNAT"/>
    <property type="match status" value="1"/>
</dbReference>
<dbReference type="Pfam" id="PF00583">
    <property type="entry name" value="Acetyltransf_1"/>
    <property type="match status" value="1"/>
</dbReference>
<sequence>MEYLEISQHDDFRALEIYKSYCETFPADEQRNEKQFRGLFMNPKVKVYSVLRELENIGYLICWEMTDFVFLEHFEIFSEFRSKKYGSEILADLFKKYLHIVLEAEPSDLDEDAKRRISFYEQNGFNIIDENYVQPPYDAGKHALNLWLLANWKPEKTDWIKEEIYDVVYR</sequence>